<dbReference type="Pfam" id="PF22607">
    <property type="entry name" value="FAD_binding-like"/>
    <property type="match status" value="1"/>
</dbReference>
<dbReference type="InterPro" id="IPR036188">
    <property type="entry name" value="FAD/NAD-bd_sf"/>
</dbReference>
<dbReference type="SUPFAM" id="SSF54373">
    <property type="entry name" value="FAD-linked reductases, C-terminal domain"/>
    <property type="match status" value="1"/>
</dbReference>
<dbReference type="RefSeq" id="WP_068699263.1">
    <property type="nucleotide sequence ID" value="NZ_CP014167.1"/>
</dbReference>
<evidence type="ECO:0000259" key="1">
    <source>
        <dbReference type="Pfam" id="PF01494"/>
    </source>
</evidence>
<keyword evidence="4" id="KW-1185">Reference proteome</keyword>
<dbReference type="GO" id="GO:0071949">
    <property type="term" value="F:FAD binding"/>
    <property type="evidence" value="ECO:0007669"/>
    <property type="project" value="InterPro"/>
</dbReference>
<dbReference type="AlphaFoldDB" id="A0A1B1N537"/>
<accession>A0A1B1N537</accession>
<evidence type="ECO:0000313" key="3">
    <source>
        <dbReference type="EMBL" id="ANS76526.1"/>
    </source>
</evidence>
<dbReference type="STRING" id="1462996.AWM70_19710"/>
<dbReference type="PANTHER" id="PTHR47469">
    <property type="entry name" value="MONOOXYGENASE-LIKE"/>
    <property type="match status" value="1"/>
</dbReference>
<feature type="domain" description="2,6-dihydroxypyridine 3-monooxygenase substrate binding" evidence="2">
    <location>
        <begin position="152"/>
        <end position="219"/>
    </location>
</feature>
<protein>
    <recommendedName>
        <fullName evidence="5">FAD-binding domain-containing protein</fullName>
    </recommendedName>
</protein>
<dbReference type="OrthoDB" id="9766816at2"/>
<organism evidence="3 4">
    <name type="scientific">Paenibacillus yonginensis</name>
    <dbReference type="NCBI Taxonomy" id="1462996"/>
    <lineage>
        <taxon>Bacteria</taxon>
        <taxon>Bacillati</taxon>
        <taxon>Bacillota</taxon>
        <taxon>Bacilli</taxon>
        <taxon>Bacillales</taxon>
        <taxon>Paenibacillaceae</taxon>
        <taxon>Paenibacillus</taxon>
    </lineage>
</organism>
<dbReference type="EMBL" id="CP014167">
    <property type="protein sequence ID" value="ANS76526.1"/>
    <property type="molecule type" value="Genomic_DNA"/>
</dbReference>
<feature type="domain" description="FAD-binding" evidence="1">
    <location>
        <begin position="280"/>
        <end position="349"/>
    </location>
</feature>
<dbReference type="PANTHER" id="PTHR47469:SF2">
    <property type="entry name" value="OS06G0597600 PROTEIN"/>
    <property type="match status" value="1"/>
</dbReference>
<dbReference type="InterPro" id="IPR002938">
    <property type="entry name" value="FAD-bd"/>
</dbReference>
<dbReference type="Pfam" id="PF01494">
    <property type="entry name" value="FAD_binding_3"/>
    <property type="match status" value="2"/>
</dbReference>
<evidence type="ECO:0000313" key="4">
    <source>
        <dbReference type="Proteomes" id="UP000092573"/>
    </source>
</evidence>
<evidence type="ECO:0008006" key="5">
    <source>
        <dbReference type="Google" id="ProtNLM"/>
    </source>
</evidence>
<dbReference type="InterPro" id="IPR053212">
    <property type="entry name" value="DHP_3-monooxygenase"/>
</dbReference>
<dbReference type="Gene3D" id="3.50.50.60">
    <property type="entry name" value="FAD/NAD(P)-binding domain"/>
    <property type="match status" value="2"/>
</dbReference>
<name>A0A1B1N537_9BACL</name>
<dbReference type="PRINTS" id="PR00420">
    <property type="entry name" value="RNGMNOXGNASE"/>
</dbReference>
<proteinExistence type="predicted"/>
<reference evidence="3 4" key="1">
    <citation type="submission" date="2016-01" db="EMBL/GenBank/DDBJ databases">
        <title>Complete Genome Sequence of Paenibacillus yonginensis DCY84, a novel Plant Growth-Promoting Bacteria with Elicitation of Induced Systemic Resistance.</title>
        <authorList>
            <person name="Kim Y.J."/>
            <person name="Yang D.C."/>
            <person name="Sukweenadhi J."/>
        </authorList>
    </citation>
    <scope>NUCLEOTIDE SEQUENCE [LARGE SCALE GENOMIC DNA]</scope>
    <source>
        <strain evidence="3 4">DCY84</strain>
    </source>
</reference>
<gene>
    <name evidence="3" type="ORF">AWM70_19710</name>
</gene>
<dbReference type="SUPFAM" id="SSF51905">
    <property type="entry name" value="FAD/NAD(P)-binding domain"/>
    <property type="match status" value="1"/>
</dbReference>
<dbReference type="InterPro" id="IPR054707">
    <property type="entry name" value="DhpH_subs-bd"/>
</dbReference>
<dbReference type="KEGG" id="pyg:AWM70_19710"/>
<feature type="domain" description="FAD-binding" evidence="1">
    <location>
        <begin position="84"/>
        <end position="144"/>
    </location>
</feature>
<evidence type="ECO:0000259" key="2">
    <source>
        <dbReference type="Pfam" id="PF22607"/>
    </source>
</evidence>
<sequence length="364" mass="40109">MSQQQVEHAIIVGGSLGGLMMGLALSRSGYTVTILERAADSSLRNGTFIRLHTKPYHNSEIERELRHLASNGNNHVEAWSAIQERLLNAVAKEPGITLQHHTRIASVGQNESSAWATSEEEQTFKGDFLIGADGYRSMVRRYLSPDKPFADYAGYLAWVGKVDENLLPKRDWRKRQLSSAYFSDSAAGKLTTAVMPGKEGGTQPGQRWIGFCWFDHSHNPLLSELGVLKDGIAQHSLYGEAVPDSLLEELSQTSQANWSKEEDAVLQIAIKDRSLIGAPVNEYIPNILSKGRIAMIGDAAHTMSPMTGAGFNDSLDDTVAIMDALKKYPNSIINALSEYQTRRLDIVRQDVFAGQGFNRTFGSL</sequence>
<dbReference type="Proteomes" id="UP000092573">
    <property type="component" value="Chromosome"/>
</dbReference>